<dbReference type="EnsemblBacteria" id="CAF30636">
    <property type="protein sequence ID" value="CAF30636"/>
    <property type="gene ID" value="MMP1080"/>
</dbReference>
<keyword evidence="2 4" id="KW-0808">Transferase</keyword>
<gene>
    <name evidence="4" type="ordered locus">MMP1080</name>
</gene>
<dbReference type="Proteomes" id="UP000000590">
    <property type="component" value="Chromosome"/>
</dbReference>
<dbReference type="Pfam" id="PF13692">
    <property type="entry name" value="Glyco_trans_1_4"/>
    <property type="match status" value="1"/>
</dbReference>
<dbReference type="CAZy" id="GT4">
    <property type="family name" value="Glycosyltransferase Family 4"/>
</dbReference>
<protein>
    <submittedName>
        <fullName evidence="4">Glycosyl transferase, group 1</fullName>
    </submittedName>
</protein>
<dbReference type="SUPFAM" id="SSF53756">
    <property type="entry name" value="UDP-Glycosyltransferase/glycogen phosphorylase"/>
    <property type="match status" value="1"/>
</dbReference>
<dbReference type="PATRIC" id="fig|267377.15.peg.1113"/>
<dbReference type="PANTHER" id="PTHR12526">
    <property type="entry name" value="GLYCOSYLTRANSFERASE"/>
    <property type="match status" value="1"/>
</dbReference>
<dbReference type="Pfam" id="PF13439">
    <property type="entry name" value="Glyco_transf_4"/>
    <property type="match status" value="1"/>
</dbReference>
<evidence type="ECO:0000313" key="4">
    <source>
        <dbReference type="EMBL" id="CAF30636.1"/>
    </source>
</evidence>
<dbReference type="AlphaFoldDB" id="Q6LYB1"/>
<sequence length="364" mass="42347">MKKVLMILSNGFNPDPRVYKEAKSLVDIGFKVSIICWDRECNLKIRENIDGIEVYRVRTGKVISGNVKSMLCNIFKFHKKVFNLAKTVQFDAVHAHDFDTVRVGNKLKKKFKVPLIYDIHDLYESYLRNNKFLKIIIRNLDIFYCKKADLIIIVNDSFKMRPQIKGRKTVLLMNTPLLRGNVFSKNTKEGIFYAGGLQESRKMDFVFEANKELNQRVTIAGDGPLLEEYMKEYDSNLNTFLGRIPAKDVEEKTKNCKLIIAPYDPFYLNNRLASPNKLFEAMKYGKPSLVSEGTVMGDIVKKERCGETFRYGDIEDFIEKCNLIEKNYDFYALNAYSAFKNKYSWDFMINNLFKEYGVLLNIDI</sequence>
<evidence type="ECO:0000256" key="2">
    <source>
        <dbReference type="ARBA" id="ARBA00022679"/>
    </source>
</evidence>
<dbReference type="RefSeq" id="WP_011171024.1">
    <property type="nucleotide sequence ID" value="NC_005791.1"/>
</dbReference>
<name>Q6LYB1_METMP</name>
<proteinExistence type="predicted"/>
<organism evidence="5">
    <name type="scientific">Methanococcus maripaludis (strain DSM 14266 / JCM 13030 / NBRC 101832 / S2 / LL)</name>
    <dbReference type="NCBI Taxonomy" id="267377"/>
    <lineage>
        <taxon>Archaea</taxon>
        <taxon>Methanobacteriati</taxon>
        <taxon>Methanobacteriota</taxon>
        <taxon>Methanomada group</taxon>
        <taxon>Methanococci</taxon>
        <taxon>Methanococcales</taxon>
        <taxon>Methanococcaceae</taxon>
        <taxon>Methanococcus</taxon>
    </lineage>
</organism>
<dbReference type="KEGG" id="mmp:MMP1080"/>
<dbReference type="HOGENOM" id="CLU_009583_36_4_2"/>
<dbReference type="OrthoDB" id="132546at2157"/>
<evidence type="ECO:0000259" key="3">
    <source>
        <dbReference type="Pfam" id="PF13439"/>
    </source>
</evidence>
<keyword evidence="5" id="KW-1185">Reference proteome</keyword>
<dbReference type="EMBL" id="BX950229">
    <property type="protein sequence ID" value="CAF30636.1"/>
    <property type="molecule type" value="Genomic_DNA"/>
</dbReference>
<evidence type="ECO:0000313" key="5">
    <source>
        <dbReference type="Proteomes" id="UP000000590"/>
    </source>
</evidence>
<dbReference type="eggNOG" id="arCOG01410">
    <property type="taxonomic scope" value="Archaea"/>
</dbReference>
<accession>Q6LYB1</accession>
<dbReference type="InterPro" id="IPR028098">
    <property type="entry name" value="Glyco_trans_4-like_N"/>
</dbReference>
<keyword evidence="1" id="KW-0328">Glycosyltransferase</keyword>
<evidence type="ECO:0000256" key="1">
    <source>
        <dbReference type="ARBA" id="ARBA00022676"/>
    </source>
</evidence>
<dbReference type="GeneID" id="25392614"/>
<dbReference type="STRING" id="267377.MMP1080"/>
<dbReference type="PANTHER" id="PTHR12526:SF629">
    <property type="entry name" value="TEICHURONIC ACID BIOSYNTHESIS GLYCOSYLTRANSFERASE TUAH-RELATED"/>
    <property type="match status" value="1"/>
</dbReference>
<dbReference type="CDD" id="cd03794">
    <property type="entry name" value="GT4_WbuB-like"/>
    <property type="match status" value="1"/>
</dbReference>
<reference evidence="4 5" key="1">
    <citation type="journal article" date="2004" name="J. Bacteriol.">
        <title>Complete genome sequence of the genetically tractable hydrogenotrophic methanogen Methanococcus maripaludis.</title>
        <authorList>
            <person name="Hendrickson E.L."/>
            <person name="Kaul R."/>
            <person name="Zhou Y."/>
            <person name="Bovee D."/>
            <person name="Chapman P."/>
            <person name="Chung J."/>
            <person name="Conway de Macario E."/>
            <person name="Dodsworth J.A."/>
            <person name="Gillett W."/>
            <person name="Graham D.E."/>
            <person name="Hackett M."/>
            <person name="Haydock A.K."/>
            <person name="Kang A."/>
            <person name="Land M.L."/>
            <person name="Levy R."/>
            <person name="Lie T.J."/>
            <person name="Major T.A."/>
            <person name="Moore B.C."/>
            <person name="Porat I."/>
            <person name="Palmeiri A."/>
            <person name="Rouse G."/>
            <person name="Saenphimmachak C."/>
            <person name="Soll D."/>
            <person name="Van Dien S."/>
            <person name="Wang T."/>
            <person name="Whitman W.B."/>
            <person name="Xia Q."/>
            <person name="Zhang Y."/>
            <person name="Larimer F.W."/>
            <person name="Olson M.V."/>
            <person name="Leigh J.A."/>
        </authorList>
    </citation>
    <scope>NUCLEOTIDE SEQUENCE [LARGE SCALE GENOMIC DNA]</scope>
    <source>
        <strain evidence="5">S2 / LL</strain>
    </source>
</reference>
<dbReference type="GO" id="GO:0016757">
    <property type="term" value="F:glycosyltransferase activity"/>
    <property type="evidence" value="ECO:0007669"/>
    <property type="project" value="UniProtKB-KW"/>
</dbReference>
<dbReference type="Gene3D" id="3.40.50.2000">
    <property type="entry name" value="Glycogen Phosphorylase B"/>
    <property type="match status" value="2"/>
</dbReference>
<feature type="domain" description="Glycosyltransferase subfamily 4-like N-terminal" evidence="3">
    <location>
        <begin position="18"/>
        <end position="157"/>
    </location>
</feature>